<comment type="caution">
    <text evidence="2">The sequence shown here is derived from an EMBL/GenBank/DDBJ whole genome shotgun (WGS) entry which is preliminary data.</text>
</comment>
<dbReference type="AlphaFoldDB" id="A0AAJ0FUL8"/>
<feature type="region of interest" description="Disordered" evidence="1">
    <location>
        <begin position="114"/>
        <end position="140"/>
    </location>
</feature>
<reference evidence="2" key="1">
    <citation type="submission" date="2023-06" db="EMBL/GenBank/DDBJ databases">
        <title>Conoideocrella luteorostrata (Hypocreales: Clavicipitaceae), a potential biocontrol fungus for elongate hemlock scale in United States Christmas tree production areas.</title>
        <authorList>
            <person name="Barrett H."/>
            <person name="Lovett B."/>
            <person name="Macias A.M."/>
            <person name="Stajich J.E."/>
            <person name="Kasson M.T."/>
        </authorList>
    </citation>
    <scope>NUCLEOTIDE SEQUENCE</scope>
    <source>
        <strain evidence="2">ARSEF 14590</strain>
    </source>
</reference>
<feature type="compositionally biased region" description="Low complexity" evidence="1">
    <location>
        <begin position="119"/>
        <end position="129"/>
    </location>
</feature>
<evidence type="ECO:0000256" key="1">
    <source>
        <dbReference type="SAM" id="MobiDB-lite"/>
    </source>
</evidence>
<protein>
    <submittedName>
        <fullName evidence="2">Uncharacterized protein</fullName>
    </submittedName>
</protein>
<feature type="region of interest" description="Disordered" evidence="1">
    <location>
        <begin position="70"/>
        <end position="101"/>
    </location>
</feature>
<name>A0AAJ0FUL8_9HYPO</name>
<proteinExistence type="predicted"/>
<dbReference type="Proteomes" id="UP001251528">
    <property type="component" value="Unassembled WGS sequence"/>
</dbReference>
<organism evidence="2 3">
    <name type="scientific">Conoideocrella luteorostrata</name>
    <dbReference type="NCBI Taxonomy" id="1105319"/>
    <lineage>
        <taxon>Eukaryota</taxon>
        <taxon>Fungi</taxon>
        <taxon>Dikarya</taxon>
        <taxon>Ascomycota</taxon>
        <taxon>Pezizomycotina</taxon>
        <taxon>Sordariomycetes</taxon>
        <taxon>Hypocreomycetidae</taxon>
        <taxon>Hypocreales</taxon>
        <taxon>Clavicipitaceae</taxon>
        <taxon>Conoideocrella</taxon>
    </lineage>
</organism>
<gene>
    <name evidence="2" type="ORF">QQS21_004524</name>
</gene>
<evidence type="ECO:0000313" key="2">
    <source>
        <dbReference type="EMBL" id="KAK2601933.1"/>
    </source>
</evidence>
<dbReference type="EMBL" id="JASWJB010000067">
    <property type="protein sequence ID" value="KAK2601933.1"/>
    <property type="molecule type" value="Genomic_DNA"/>
</dbReference>
<accession>A0AAJ0FUL8</accession>
<sequence>MSSGLMAYGTEYGSDTRTQTPGAGSYNAGMMMYNVPHNTAAQQSVFDTQQFTPRQHAAMQMMPSDVASTYFTSDATGSSGTPIQQPGQISSTSPNVYQQQPPSVAYTSSMANVSDIHHQSSSSRAGASESHGHSSDDGATEKWTNFRRQLGIVFQDINSGQLERASETLLSISNWMLSQVVELGLHQDNPVLHEDRLKLWNDFNHAWLALSFQQKELMASGQSVSRSQRLMSEDTVKKMGDELIRLCDGIERHGLVDYQYGVWEEQIEAVLEDCLDLFDNEEDTPR</sequence>
<keyword evidence="3" id="KW-1185">Reference proteome</keyword>
<evidence type="ECO:0000313" key="3">
    <source>
        <dbReference type="Proteomes" id="UP001251528"/>
    </source>
</evidence>
<feature type="compositionally biased region" description="Basic and acidic residues" evidence="1">
    <location>
        <begin position="130"/>
        <end position="140"/>
    </location>
</feature>